<keyword evidence="6" id="KW-0479">Metal-binding</keyword>
<reference evidence="15" key="1">
    <citation type="submission" date="2016-01" db="EMBL/GenBank/DDBJ databases">
        <title>Reference transcriptome for the parasite Schistocephalus solidus: insights into the molecular evolution of parasitism.</title>
        <authorList>
            <person name="Hebert F.O."/>
            <person name="Grambauer S."/>
            <person name="Barber I."/>
            <person name="Landry C.R."/>
            <person name="Aubin-Horth N."/>
        </authorList>
    </citation>
    <scope>NUCLEOTIDE SEQUENCE</scope>
</reference>
<comment type="subcellular location">
    <subcellularLocation>
        <location evidence="1">Host cell</location>
    </subcellularLocation>
    <subcellularLocation>
        <location evidence="2">Secreted</location>
        <location evidence="2">Extracellular exosome</location>
    </subcellularLocation>
    <subcellularLocation>
        <location evidence="12">Tegument</location>
    </subcellularLocation>
</comment>
<accession>A0A0X3P5H6</accession>
<comment type="similarity">
    <text evidence="3 14">Belongs to the annexin family.</text>
</comment>
<feature type="non-terminal residue" evidence="15">
    <location>
        <position position="1"/>
    </location>
</feature>
<evidence type="ECO:0000256" key="5">
    <source>
        <dbReference type="ARBA" id="ARBA00022525"/>
    </source>
</evidence>
<evidence type="ECO:0000256" key="9">
    <source>
        <dbReference type="ARBA" id="ARBA00023216"/>
    </source>
</evidence>
<evidence type="ECO:0000256" key="6">
    <source>
        <dbReference type="ARBA" id="ARBA00022723"/>
    </source>
</evidence>
<evidence type="ECO:0000256" key="14">
    <source>
        <dbReference type="RuleBase" id="RU003540"/>
    </source>
</evidence>
<evidence type="ECO:0000313" key="15">
    <source>
        <dbReference type="EMBL" id="JAP47129.1"/>
    </source>
</evidence>
<evidence type="ECO:0000256" key="2">
    <source>
        <dbReference type="ARBA" id="ARBA00004550"/>
    </source>
</evidence>
<dbReference type="GO" id="GO:0012506">
    <property type="term" value="C:vesicle membrane"/>
    <property type="evidence" value="ECO:0007669"/>
    <property type="project" value="TreeGrafter"/>
</dbReference>
<dbReference type="InterPro" id="IPR001464">
    <property type="entry name" value="Annexin"/>
</dbReference>
<dbReference type="FunFam" id="1.10.220.10:FF:000005">
    <property type="entry name" value="Annexin"/>
    <property type="match status" value="1"/>
</dbReference>
<dbReference type="PROSITE" id="PS00223">
    <property type="entry name" value="ANNEXIN_1"/>
    <property type="match status" value="2"/>
</dbReference>
<gene>
    <name evidence="15" type="primary">ANXA4</name>
    <name evidence="15" type="ORF">TR161022</name>
</gene>
<dbReference type="PANTHER" id="PTHR10502">
    <property type="entry name" value="ANNEXIN"/>
    <property type="match status" value="1"/>
</dbReference>
<dbReference type="PRINTS" id="PR00196">
    <property type="entry name" value="ANNEXIN"/>
</dbReference>
<dbReference type="FunFam" id="1.10.220.10:FF:000001">
    <property type="entry name" value="Annexin"/>
    <property type="match status" value="1"/>
</dbReference>
<dbReference type="GO" id="GO:0001786">
    <property type="term" value="F:phosphatidylserine binding"/>
    <property type="evidence" value="ECO:0007669"/>
    <property type="project" value="TreeGrafter"/>
</dbReference>
<sequence length="375" mass="42112">RRLLKFWDTSLGSNTRQFTGRSFLHEPKMQQRVDANGRVPKAALKPYPNFNADHDAEVLKKAMEGVGTDEAMLIEILGHRTSSQRVQIASRYKALYGKDLRDDLDSELSGDFGELVDLLFFTPAELKAEICYRAIRGLGTDEDALVEVICTSTTEELKQLKEDYAKVLQKHGKVGSIDSLEKHVKSDTSGYFRRILIALLAAQRPEPTEDQIQMMLNKGVDTYIDKKAARADAEALYNAGEKKLGTDEATFINILCNRNPWQLMAISRAYEEISKKRLVEAIASETSGDFKRALITTLTAQISRPMAFAQLLNKAVAGLGTNDDELMRIVVWRSEIDMEDIKNAYLTRYNESLEDAIKDDTSGDYEKLLLALIGC</sequence>
<dbReference type="GO" id="GO:0005634">
    <property type="term" value="C:nucleus"/>
    <property type="evidence" value="ECO:0007669"/>
    <property type="project" value="TreeGrafter"/>
</dbReference>
<comment type="domain">
    <text evidence="14">A pair of annexin repeats may form one binding site for calcium and phospholipid.</text>
</comment>
<evidence type="ECO:0000256" key="1">
    <source>
        <dbReference type="ARBA" id="ARBA00004340"/>
    </source>
</evidence>
<keyword evidence="9 14" id="KW-0041">Annexin</keyword>
<dbReference type="Pfam" id="PF00191">
    <property type="entry name" value="Annexin"/>
    <property type="match status" value="4"/>
</dbReference>
<dbReference type="SUPFAM" id="SSF47874">
    <property type="entry name" value="Annexin"/>
    <property type="match status" value="1"/>
</dbReference>
<dbReference type="PROSITE" id="PS51897">
    <property type="entry name" value="ANNEXIN_2"/>
    <property type="match status" value="4"/>
</dbReference>
<evidence type="ECO:0000256" key="8">
    <source>
        <dbReference type="ARBA" id="ARBA00022837"/>
    </source>
</evidence>
<dbReference type="GO" id="GO:0005737">
    <property type="term" value="C:cytoplasm"/>
    <property type="evidence" value="ECO:0007669"/>
    <property type="project" value="TreeGrafter"/>
</dbReference>
<dbReference type="GO" id="GO:0043657">
    <property type="term" value="C:host cell"/>
    <property type="evidence" value="ECO:0007669"/>
    <property type="project" value="UniProtKB-SubCell"/>
</dbReference>
<comment type="subunit">
    <text evidence="4">Homodimer.</text>
</comment>
<evidence type="ECO:0000256" key="3">
    <source>
        <dbReference type="ARBA" id="ARBA00007831"/>
    </source>
</evidence>
<dbReference type="InterPro" id="IPR018502">
    <property type="entry name" value="Annexin_repeat"/>
</dbReference>
<comment type="function">
    <text evidence="11">Involved in reproduction of the worm. Involved in host-parasite interaction. Delivered into the host cell by means of parasite exosomes. Binds to acidic phospholipid membranes in a calcium-dependent manner in vitro. Causes aggregation of liposomes in the presence of calcium, but not in its absence. Likely to promote membrane fusion. May provide structural integrity within the tegument.</text>
</comment>
<keyword evidence="7 14" id="KW-0677">Repeat</keyword>
<dbReference type="PANTHER" id="PTHR10502:SF102">
    <property type="entry name" value="ANNEXIN B11"/>
    <property type="match status" value="1"/>
</dbReference>
<dbReference type="EMBL" id="GEEE01016096">
    <property type="protein sequence ID" value="JAP47129.1"/>
    <property type="molecule type" value="Transcribed_RNA"/>
</dbReference>
<evidence type="ECO:0000256" key="12">
    <source>
        <dbReference type="ARBA" id="ARBA00060393"/>
    </source>
</evidence>
<keyword evidence="10 14" id="KW-0111">Calcium/phospholipid-binding</keyword>
<dbReference type="GO" id="GO:0005544">
    <property type="term" value="F:calcium-dependent phospholipid binding"/>
    <property type="evidence" value="ECO:0007669"/>
    <property type="project" value="UniProtKB-KW"/>
</dbReference>
<evidence type="ECO:0000256" key="10">
    <source>
        <dbReference type="ARBA" id="ARBA00023302"/>
    </source>
</evidence>
<keyword evidence="8 14" id="KW-0106">Calcium</keyword>
<dbReference type="GO" id="GO:0005576">
    <property type="term" value="C:extracellular region"/>
    <property type="evidence" value="ECO:0007669"/>
    <property type="project" value="UniProtKB-SubCell"/>
</dbReference>
<evidence type="ECO:0000256" key="13">
    <source>
        <dbReference type="ARBA" id="ARBA00077076"/>
    </source>
</evidence>
<name>A0A0X3P5H6_SCHSO</name>
<dbReference type="SMART" id="SM00335">
    <property type="entry name" value="ANX"/>
    <property type="match status" value="4"/>
</dbReference>
<evidence type="ECO:0000256" key="4">
    <source>
        <dbReference type="ARBA" id="ARBA00011738"/>
    </source>
</evidence>
<dbReference type="GO" id="GO:0005886">
    <property type="term" value="C:plasma membrane"/>
    <property type="evidence" value="ECO:0007669"/>
    <property type="project" value="TreeGrafter"/>
</dbReference>
<keyword evidence="5" id="KW-0964">Secreted</keyword>
<protein>
    <recommendedName>
        <fullName evidence="13 14">Annexin</fullName>
    </recommendedName>
</protein>
<proteinExistence type="inferred from homology"/>
<evidence type="ECO:0000256" key="7">
    <source>
        <dbReference type="ARBA" id="ARBA00022737"/>
    </source>
</evidence>
<dbReference type="Gene3D" id="1.10.220.10">
    <property type="entry name" value="Annexin"/>
    <property type="match status" value="4"/>
</dbReference>
<dbReference type="InterPro" id="IPR018252">
    <property type="entry name" value="Annexin_repeat_CS"/>
</dbReference>
<dbReference type="FunFam" id="1.10.220.10:FF:000002">
    <property type="entry name" value="Annexin"/>
    <property type="match status" value="1"/>
</dbReference>
<dbReference type="GO" id="GO:0005509">
    <property type="term" value="F:calcium ion binding"/>
    <property type="evidence" value="ECO:0007669"/>
    <property type="project" value="InterPro"/>
</dbReference>
<organism evidence="15">
    <name type="scientific">Schistocephalus solidus</name>
    <name type="common">Tapeworm</name>
    <dbReference type="NCBI Taxonomy" id="70667"/>
    <lineage>
        <taxon>Eukaryota</taxon>
        <taxon>Metazoa</taxon>
        <taxon>Spiralia</taxon>
        <taxon>Lophotrochozoa</taxon>
        <taxon>Platyhelminthes</taxon>
        <taxon>Cestoda</taxon>
        <taxon>Eucestoda</taxon>
        <taxon>Diphyllobothriidea</taxon>
        <taxon>Diphyllobothriidae</taxon>
        <taxon>Schistocephalus</taxon>
    </lineage>
</organism>
<dbReference type="AlphaFoldDB" id="A0A0X3P5H6"/>
<evidence type="ECO:0000256" key="11">
    <source>
        <dbReference type="ARBA" id="ARBA00059330"/>
    </source>
</evidence>
<dbReference type="InterPro" id="IPR037104">
    <property type="entry name" value="Annexin_sf"/>
</dbReference>